<comment type="subcellular location">
    <subcellularLocation>
        <location evidence="1">Nucleus</location>
    </subcellularLocation>
</comment>
<accession>A0A0N5AWG5</accession>
<evidence type="ECO:0000256" key="3">
    <source>
        <dbReference type="ARBA" id="ARBA00023015"/>
    </source>
</evidence>
<dbReference type="Proteomes" id="UP000046393">
    <property type="component" value="Unplaced"/>
</dbReference>
<dbReference type="GO" id="GO:0003713">
    <property type="term" value="F:transcription coactivator activity"/>
    <property type="evidence" value="ECO:0007669"/>
    <property type="project" value="TreeGrafter"/>
</dbReference>
<keyword evidence="4" id="KW-0804">Transcription</keyword>
<evidence type="ECO:0000256" key="2">
    <source>
        <dbReference type="ARBA" id="ARBA00010314"/>
    </source>
</evidence>
<dbReference type="PANTHER" id="PTHR21277:SF5">
    <property type="entry name" value="TRANSCRIPTIONAL ADAPTER 1"/>
    <property type="match status" value="1"/>
</dbReference>
<comment type="similarity">
    <text evidence="2">Belongs to the TADA1 family.</text>
</comment>
<dbReference type="GO" id="GO:0000124">
    <property type="term" value="C:SAGA complex"/>
    <property type="evidence" value="ECO:0007669"/>
    <property type="project" value="TreeGrafter"/>
</dbReference>
<dbReference type="GO" id="GO:0006357">
    <property type="term" value="P:regulation of transcription by RNA polymerase II"/>
    <property type="evidence" value="ECO:0007669"/>
    <property type="project" value="TreeGrafter"/>
</dbReference>
<dbReference type="Pfam" id="PF12767">
    <property type="entry name" value="SAGA-Tad1"/>
    <property type="match status" value="1"/>
</dbReference>
<dbReference type="PANTHER" id="PTHR21277">
    <property type="entry name" value="TRANSCRIPTIONAL ADAPTER 1"/>
    <property type="match status" value="1"/>
</dbReference>
<keyword evidence="5" id="KW-0539">Nucleus</keyword>
<dbReference type="WBParaSite" id="SMUV_0000926401-mRNA-1">
    <property type="protein sequence ID" value="SMUV_0000926401-mRNA-1"/>
    <property type="gene ID" value="SMUV_0000926401"/>
</dbReference>
<dbReference type="AlphaFoldDB" id="A0A0N5AWG5"/>
<keyword evidence="3" id="KW-0805">Transcription regulation</keyword>
<dbReference type="STRING" id="451379.A0A0N5AWG5"/>
<sequence>MSKRCYDDDEEVVNGSDMLLNMRKQIKEVLGEQKSLMYFKCLKDWIRGRKQQDEFDSYGLALMPGDKVDLHTQFFLAILEQCELSLDYITNEKGIALPASNKNFVSHVIQTKRKSYDRTSFHAESSEHGNSKFCKTSTLDNRWLPHKGQVKGRLLLAAWESGLEKVSEDTIDLIVISTKILMMNLLEACVRLKRNHLVTESGATYSYGILNRSNSKPSSRAILPCSEPISARDLLDAIQIERPLMNNQKLWNNLITLLKAADAGEARA</sequence>
<dbReference type="GO" id="GO:0005634">
    <property type="term" value="C:nucleus"/>
    <property type="evidence" value="ECO:0007669"/>
    <property type="project" value="UniProtKB-SubCell"/>
</dbReference>
<evidence type="ECO:0000256" key="5">
    <source>
        <dbReference type="ARBA" id="ARBA00023242"/>
    </source>
</evidence>
<dbReference type="InterPro" id="IPR024738">
    <property type="entry name" value="Hfi1/Tada1"/>
</dbReference>
<name>A0A0N5AWG5_9BILA</name>
<organism evidence="6 7">
    <name type="scientific">Syphacia muris</name>
    <dbReference type="NCBI Taxonomy" id="451379"/>
    <lineage>
        <taxon>Eukaryota</taxon>
        <taxon>Metazoa</taxon>
        <taxon>Ecdysozoa</taxon>
        <taxon>Nematoda</taxon>
        <taxon>Chromadorea</taxon>
        <taxon>Rhabditida</taxon>
        <taxon>Spirurina</taxon>
        <taxon>Oxyuridomorpha</taxon>
        <taxon>Oxyuroidea</taxon>
        <taxon>Oxyuridae</taxon>
        <taxon>Syphacia</taxon>
    </lineage>
</organism>
<proteinExistence type="inferred from homology"/>
<protein>
    <submittedName>
        <fullName evidence="7">Transcriptional adapter 1</fullName>
    </submittedName>
</protein>
<evidence type="ECO:0000313" key="7">
    <source>
        <dbReference type="WBParaSite" id="SMUV_0000926401-mRNA-1"/>
    </source>
</evidence>
<evidence type="ECO:0000313" key="6">
    <source>
        <dbReference type="Proteomes" id="UP000046393"/>
    </source>
</evidence>
<evidence type="ECO:0000256" key="4">
    <source>
        <dbReference type="ARBA" id="ARBA00023163"/>
    </source>
</evidence>
<reference evidence="7" key="1">
    <citation type="submission" date="2017-02" db="UniProtKB">
        <authorList>
            <consortium name="WormBaseParasite"/>
        </authorList>
    </citation>
    <scope>IDENTIFICATION</scope>
</reference>
<keyword evidence="6" id="KW-1185">Reference proteome</keyword>
<evidence type="ECO:0000256" key="1">
    <source>
        <dbReference type="ARBA" id="ARBA00004123"/>
    </source>
</evidence>